<name>A0ABZ1C872_9BACT</name>
<dbReference type="Proteomes" id="UP000738431">
    <property type="component" value="Chromosome"/>
</dbReference>
<comment type="similarity">
    <text evidence="1">Belongs to the asp23 family.</text>
</comment>
<evidence type="ECO:0000313" key="2">
    <source>
        <dbReference type="EMBL" id="WRQ86505.1"/>
    </source>
</evidence>
<dbReference type="InterPro" id="IPR005531">
    <property type="entry name" value="Asp23"/>
</dbReference>
<accession>A0ABZ1C872</accession>
<dbReference type="EMBL" id="CP139781">
    <property type="protein sequence ID" value="WRQ86505.1"/>
    <property type="molecule type" value="Genomic_DNA"/>
</dbReference>
<gene>
    <name evidence="2" type="ORF">K1X11_016940</name>
</gene>
<dbReference type="PANTHER" id="PTHR34297">
    <property type="entry name" value="HYPOTHETICAL CYTOSOLIC PROTEIN-RELATED"/>
    <property type="match status" value="1"/>
</dbReference>
<sequence length="146" mass="15945">MHSQEFPPPPRYDDQPDLGDIKINHNVIAGIVRLAALQVKGVAGVGGGIVDGIGEIFTKKEADHRGVRVLENDDNEYDIEVRLIVAYGSEIGRTAYEVQLDVRKQVIAMTGKEVRKVDVIIEGVRLPSDKSTPEDDLWPEAGGATD</sequence>
<protein>
    <submittedName>
        <fullName evidence="2">Asp23/Gls24 family envelope stress response protein</fullName>
    </submittedName>
</protein>
<organism evidence="2 3">
    <name type="scientific">Actomonas aquatica</name>
    <dbReference type="NCBI Taxonomy" id="2866162"/>
    <lineage>
        <taxon>Bacteria</taxon>
        <taxon>Pseudomonadati</taxon>
        <taxon>Verrucomicrobiota</taxon>
        <taxon>Opitutia</taxon>
        <taxon>Opitutales</taxon>
        <taxon>Opitutaceae</taxon>
        <taxon>Actomonas</taxon>
    </lineage>
</organism>
<keyword evidence="3" id="KW-1185">Reference proteome</keyword>
<dbReference type="RefSeq" id="WP_221033291.1">
    <property type="nucleotide sequence ID" value="NZ_CP139781.1"/>
</dbReference>
<proteinExistence type="inferred from homology"/>
<evidence type="ECO:0000313" key="3">
    <source>
        <dbReference type="Proteomes" id="UP000738431"/>
    </source>
</evidence>
<evidence type="ECO:0000256" key="1">
    <source>
        <dbReference type="ARBA" id="ARBA00005721"/>
    </source>
</evidence>
<dbReference type="Pfam" id="PF03780">
    <property type="entry name" value="Asp23"/>
    <property type="match status" value="1"/>
</dbReference>
<reference evidence="2 3" key="1">
    <citation type="submission" date="2023-12" db="EMBL/GenBank/DDBJ databases">
        <title>Description of an unclassified Opitutus bacterium of Verrucomicrobiota.</title>
        <authorList>
            <person name="Zhang D.-F."/>
        </authorList>
    </citation>
    <scope>NUCLEOTIDE SEQUENCE [LARGE SCALE GENOMIC DNA]</scope>
    <source>
        <strain evidence="2 3">WL0086</strain>
    </source>
</reference>